<dbReference type="GO" id="GO:0003677">
    <property type="term" value="F:DNA binding"/>
    <property type="evidence" value="ECO:0007669"/>
    <property type="project" value="UniProtKB-KW"/>
</dbReference>
<keyword evidence="2" id="KW-0238">DNA-binding</keyword>
<dbReference type="EMBL" id="NGFN01000008">
    <property type="protein sequence ID" value="OUD04676.1"/>
    <property type="molecule type" value="Genomic_DNA"/>
</dbReference>
<protein>
    <submittedName>
        <fullName evidence="2">DNA-binding protein</fullName>
    </submittedName>
</protein>
<evidence type="ECO:0000313" key="2">
    <source>
        <dbReference type="EMBL" id="OUD04676.1"/>
    </source>
</evidence>
<evidence type="ECO:0000256" key="1">
    <source>
        <dbReference type="SAM" id="MobiDB-lite"/>
    </source>
</evidence>
<accession>A0A243SBH3</accession>
<sequence>MPSVALATAADVAYWTGRPVGTIWRWASEGRISVYGKGRNARYDLMEIDPAVRDKETQEVITPTPPPKVKTKPQAAHAA</sequence>
<keyword evidence="3" id="KW-1185">Reference proteome</keyword>
<organism evidence="2 3">
    <name type="scientific">Streptomyces swartbergensis</name>
    <dbReference type="NCBI Taxonomy" id="487165"/>
    <lineage>
        <taxon>Bacteria</taxon>
        <taxon>Bacillati</taxon>
        <taxon>Actinomycetota</taxon>
        <taxon>Actinomycetes</taxon>
        <taxon>Kitasatosporales</taxon>
        <taxon>Streptomycetaceae</taxon>
        <taxon>Streptomyces</taxon>
    </lineage>
</organism>
<feature type="region of interest" description="Disordered" evidence="1">
    <location>
        <begin position="54"/>
        <end position="79"/>
    </location>
</feature>
<gene>
    <name evidence="2" type="ORF">CA983_02660</name>
</gene>
<evidence type="ECO:0000313" key="3">
    <source>
        <dbReference type="Proteomes" id="UP000195105"/>
    </source>
</evidence>
<reference evidence="2 3" key="1">
    <citation type="submission" date="2017-05" db="EMBL/GenBank/DDBJ databases">
        <title>Biotechnological potential of actinobacteria isolated from South African environments.</title>
        <authorList>
            <person name="Le Roes-Hill M."/>
            <person name="Prins A."/>
            <person name="Durrell K.A."/>
        </authorList>
    </citation>
    <scope>NUCLEOTIDE SEQUENCE [LARGE SCALE GENOMIC DNA]</scope>
    <source>
        <strain evidence="2 3">HMC13</strain>
    </source>
</reference>
<proteinExistence type="predicted"/>
<dbReference type="AlphaFoldDB" id="A0A243SBH3"/>
<dbReference type="Proteomes" id="UP000195105">
    <property type="component" value="Unassembled WGS sequence"/>
</dbReference>
<name>A0A243SBH3_9ACTN</name>
<dbReference type="RefSeq" id="WP_086599242.1">
    <property type="nucleotide sequence ID" value="NZ_NGFN01000008.1"/>
</dbReference>
<comment type="caution">
    <text evidence="2">The sequence shown here is derived from an EMBL/GenBank/DDBJ whole genome shotgun (WGS) entry which is preliminary data.</text>
</comment>